<feature type="transmembrane region" description="Helical" evidence="2">
    <location>
        <begin position="20"/>
        <end position="39"/>
    </location>
</feature>
<feature type="transmembrane region" description="Helical" evidence="2">
    <location>
        <begin position="59"/>
        <end position="78"/>
    </location>
</feature>
<accession>A0A6A6WC56</accession>
<evidence type="ECO:0000313" key="3">
    <source>
        <dbReference type="EMBL" id="KAF2759540.1"/>
    </source>
</evidence>
<dbReference type="EMBL" id="ML996569">
    <property type="protein sequence ID" value="KAF2759540.1"/>
    <property type="molecule type" value="Genomic_DNA"/>
</dbReference>
<evidence type="ECO:0000256" key="1">
    <source>
        <dbReference type="SAM" id="MobiDB-lite"/>
    </source>
</evidence>
<keyword evidence="2" id="KW-1133">Transmembrane helix</keyword>
<gene>
    <name evidence="3" type="ORF">EJ05DRAFT_498748</name>
</gene>
<protein>
    <submittedName>
        <fullName evidence="3">Uncharacterized protein</fullName>
    </submittedName>
</protein>
<dbReference type="AlphaFoldDB" id="A0A6A6WC56"/>
<sequence>MLLVQAAPVARPDVPLLTVILLYSTFISLLMMYSLMFPYHYHRTLRILRKLTPKEIARLLRTCVAFALWTLWIFIRAIHVELAPEARGQQEDEPGGRGRGSRDIGDDEP</sequence>
<reference evidence="3" key="1">
    <citation type="journal article" date="2020" name="Stud. Mycol.">
        <title>101 Dothideomycetes genomes: a test case for predicting lifestyles and emergence of pathogens.</title>
        <authorList>
            <person name="Haridas S."/>
            <person name="Albert R."/>
            <person name="Binder M."/>
            <person name="Bloem J."/>
            <person name="Labutti K."/>
            <person name="Salamov A."/>
            <person name="Andreopoulos B."/>
            <person name="Baker S."/>
            <person name="Barry K."/>
            <person name="Bills G."/>
            <person name="Bluhm B."/>
            <person name="Cannon C."/>
            <person name="Castanera R."/>
            <person name="Culley D."/>
            <person name="Daum C."/>
            <person name="Ezra D."/>
            <person name="Gonzalez J."/>
            <person name="Henrissat B."/>
            <person name="Kuo A."/>
            <person name="Liang C."/>
            <person name="Lipzen A."/>
            <person name="Lutzoni F."/>
            <person name="Magnuson J."/>
            <person name="Mondo S."/>
            <person name="Nolan M."/>
            <person name="Ohm R."/>
            <person name="Pangilinan J."/>
            <person name="Park H.-J."/>
            <person name="Ramirez L."/>
            <person name="Alfaro M."/>
            <person name="Sun H."/>
            <person name="Tritt A."/>
            <person name="Yoshinaga Y."/>
            <person name="Zwiers L.-H."/>
            <person name="Turgeon B."/>
            <person name="Goodwin S."/>
            <person name="Spatafora J."/>
            <person name="Crous P."/>
            <person name="Grigoriev I."/>
        </authorList>
    </citation>
    <scope>NUCLEOTIDE SEQUENCE</scope>
    <source>
        <strain evidence="3">CBS 121739</strain>
    </source>
</reference>
<name>A0A6A6WC56_9PEZI</name>
<dbReference type="GeneID" id="54487784"/>
<keyword evidence="4" id="KW-1185">Reference proteome</keyword>
<dbReference type="Proteomes" id="UP000799437">
    <property type="component" value="Unassembled WGS sequence"/>
</dbReference>
<feature type="region of interest" description="Disordered" evidence="1">
    <location>
        <begin position="86"/>
        <end position="109"/>
    </location>
</feature>
<evidence type="ECO:0000256" key="2">
    <source>
        <dbReference type="SAM" id="Phobius"/>
    </source>
</evidence>
<organism evidence="3 4">
    <name type="scientific">Pseudovirgaria hyperparasitica</name>
    <dbReference type="NCBI Taxonomy" id="470096"/>
    <lineage>
        <taxon>Eukaryota</taxon>
        <taxon>Fungi</taxon>
        <taxon>Dikarya</taxon>
        <taxon>Ascomycota</taxon>
        <taxon>Pezizomycotina</taxon>
        <taxon>Dothideomycetes</taxon>
        <taxon>Dothideomycetes incertae sedis</taxon>
        <taxon>Acrospermales</taxon>
        <taxon>Acrospermaceae</taxon>
        <taxon>Pseudovirgaria</taxon>
    </lineage>
</organism>
<proteinExistence type="predicted"/>
<evidence type="ECO:0000313" key="4">
    <source>
        <dbReference type="Proteomes" id="UP000799437"/>
    </source>
</evidence>
<keyword evidence="2" id="KW-0812">Transmembrane</keyword>
<dbReference type="RefSeq" id="XP_033601991.1">
    <property type="nucleotide sequence ID" value="XM_033746730.1"/>
</dbReference>
<keyword evidence="2" id="KW-0472">Membrane</keyword>